<evidence type="ECO:0000256" key="3">
    <source>
        <dbReference type="ARBA" id="ARBA00010532"/>
    </source>
</evidence>
<evidence type="ECO:0000256" key="7">
    <source>
        <dbReference type="ARBA" id="ARBA00023136"/>
    </source>
</evidence>
<sequence>MTHGMAIKEIPSSVRRQRAFSKNCVIMSVIGMTVSSFVLFVVFWCTSIYQNTILSTLTVTTDSAMYELFRRPPIRAVYRIRIFNYTNVEDFESGKSKKLRVEEAGPYIYRETVTRVNQVFHPNGSLSFQEERSFEWEGGSPDTETIIVPNVPLFATMAFLRDLNFVAQLAITGVLSTFQTKTFIPLTAGGFLWGYDDRIFDLAKKFSWQENLPFDKFGLLAYKTNVSKDVITIHTGANDLRKLAMIERINGATSRHAWNDKKCDAIHGTEGFMFPAGTFDTLYNASVDVYSIDMCRTISLYSQGSGSSFGMPTRTFKPSPHVFTATVDKDYCYCPETIPGVKASRKCPPAGIFNGSACNFNMPLLGSFPHYFAGDKSLLKNIEGLNPQAELHESVLELHPRLGVLVGGQTRIQMNVEARRAIGVPYLGNLDDGQILPLIWIEVAVDDIPEPLLGMLKHAVFTANFIEGACQWGSVFGMVFSLCFLAYLLQTEHKKRLATLKRNSSGQNQLLEHSDNGNV</sequence>
<keyword evidence="7 13" id="KW-0472">Membrane</keyword>
<keyword evidence="10" id="KW-0325">Glycoprotein</keyword>
<comment type="similarity">
    <text evidence="3">Belongs to the CD36 family.</text>
</comment>
<comment type="subcellular location">
    <subcellularLocation>
        <location evidence="2">Cell membrane</location>
        <topology evidence="2">Multi-pass membrane protein</topology>
    </subcellularLocation>
    <subcellularLocation>
        <location evidence="1">Membrane</location>
        <location evidence="1">Caveola</location>
        <topology evidence="1">Multi-pass membrane protein</topology>
    </subcellularLocation>
</comment>
<evidence type="ECO:0000256" key="11">
    <source>
        <dbReference type="ARBA" id="ARBA00040821"/>
    </source>
</evidence>
<organism evidence="14">
    <name type="scientific">Aulacocentrum confusum</name>
    <dbReference type="NCBI Taxonomy" id="2767324"/>
    <lineage>
        <taxon>Eukaryota</taxon>
        <taxon>Metazoa</taxon>
        <taxon>Ecdysozoa</taxon>
        <taxon>Arthropoda</taxon>
        <taxon>Hexapoda</taxon>
        <taxon>Insecta</taxon>
        <taxon>Pterygota</taxon>
        <taxon>Neoptera</taxon>
        <taxon>Endopterygota</taxon>
        <taxon>Hymenoptera</taxon>
        <taxon>Apocrita</taxon>
        <taxon>Ichneumonoidea</taxon>
        <taxon>Braconidae</taxon>
        <taxon>Macrocentrinae</taxon>
        <taxon>Aulacocentrum</taxon>
    </lineage>
</organism>
<evidence type="ECO:0000256" key="9">
    <source>
        <dbReference type="ARBA" id="ARBA00023170"/>
    </source>
</evidence>
<evidence type="ECO:0000256" key="2">
    <source>
        <dbReference type="ARBA" id="ARBA00004651"/>
    </source>
</evidence>
<gene>
    <name evidence="14" type="primary">SNMP3</name>
</gene>
<evidence type="ECO:0000256" key="8">
    <source>
        <dbReference type="ARBA" id="ARBA00023157"/>
    </source>
</evidence>
<evidence type="ECO:0000256" key="13">
    <source>
        <dbReference type="SAM" id="Phobius"/>
    </source>
</evidence>
<name>A0A7G8Z9J4_9HYME</name>
<dbReference type="GO" id="GO:0005737">
    <property type="term" value="C:cytoplasm"/>
    <property type="evidence" value="ECO:0007669"/>
    <property type="project" value="TreeGrafter"/>
</dbReference>
<dbReference type="GO" id="GO:0005044">
    <property type="term" value="F:scavenger receptor activity"/>
    <property type="evidence" value="ECO:0007669"/>
    <property type="project" value="TreeGrafter"/>
</dbReference>
<accession>A0A7G8Z9J4</accession>
<protein>
    <recommendedName>
        <fullName evidence="11">Scavenger receptor class B member 1</fullName>
    </recommendedName>
    <alternativeName>
        <fullName evidence="12">SR-BI</fullName>
    </alternativeName>
</protein>
<proteinExistence type="evidence at transcript level"/>
<evidence type="ECO:0000256" key="4">
    <source>
        <dbReference type="ARBA" id="ARBA00022475"/>
    </source>
</evidence>
<dbReference type="PANTHER" id="PTHR11923:SF110">
    <property type="entry name" value="SCAVENGER RECEPTOR CLASS B MEMBER 1"/>
    <property type="match status" value="1"/>
</dbReference>
<dbReference type="PANTHER" id="PTHR11923">
    <property type="entry name" value="SCAVENGER RECEPTOR CLASS B TYPE-1 SR-B1"/>
    <property type="match status" value="1"/>
</dbReference>
<keyword evidence="5 13" id="KW-0812">Transmembrane</keyword>
<feature type="transmembrane region" description="Helical" evidence="13">
    <location>
        <begin position="472"/>
        <end position="489"/>
    </location>
</feature>
<evidence type="ECO:0000256" key="1">
    <source>
        <dbReference type="ARBA" id="ARBA00004189"/>
    </source>
</evidence>
<keyword evidence="4" id="KW-1003">Cell membrane</keyword>
<feature type="transmembrane region" description="Helical" evidence="13">
    <location>
        <begin position="24"/>
        <end position="44"/>
    </location>
</feature>
<dbReference type="InterPro" id="IPR002159">
    <property type="entry name" value="CD36_fam"/>
</dbReference>
<dbReference type="AlphaFoldDB" id="A0A7G8Z9J4"/>
<keyword evidence="6 13" id="KW-1133">Transmembrane helix</keyword>
<dbReference type="PRINTS" id="PR01609">
    <property type="entry name" value="CD36FAMILY"/>
</dbReference>
<reference evidence="14" key="1">
    <citation type="submission" date="2020-06" db="EMBL/GenBank/DDBJ databases">
        <authorList>
            <person name="Sheng S."/>
        </authorList>
    </citation>
    <scope>NUCLEOTIDE SEQUENCE</scope>
    <source>
        <tissue evidence="14">Antenna</tissue>
    </source>
</reference>
<evidence type="ECO:0000256" key="6">
    <source>
        <dbReference type="ARBA" id="ARBA00022989"/>
    </source>
</evidence>
<dbReference type="EMBL" id="MT671115">
    <property type="protein sequence ID" value="QNL15119.1"/>
    <property type="molecule type" value="mRNA"/>
</dbReference>
<evidence type="ECO:0000313" key="14">
    <source>
        <dbReference type="EMBL" id="QNL15119.1"/>
    </source>
</evidence>
<keyword evidence="9" id="KW-0675">Receptor</keyword>
<keyword evidence="8" id="KW-1015">Disulfide bond</keyword>
<dbReference type="GO" id="GO:0005901">
    <property type="term" value="C:caveola"/>
    <property type="evidence" value="ECO:0007669"/>
    <property type="project" value="UniProtKB-SubCell"/>
</dbReference>
<evidence type="ECO:0000256" key="5">
    <source>
        <dbReference type="ARBA" id="ARBA00022692"/>
    </source>
</evidence>
<evidence type="ECO:0000256" key="10">
    <source>
        <dbReference type="ARBA" id="ARBA00023180"/>
    </source>
</evidence>
<dbReference type="Pfam" id="PF01130">
    <property type="entry name" value="CD36"/>
    <property type="match status" value="1"/>
</dbReference>
<evidence type="ECO:0000256" key="12">
    <source>
        <dbReference type="ARBA" id="ARBA00042244"/>
    </source>
</evidence>